<feature type="region of interest" description="Disordered" evidence="1">
    <location>
        <begin position="1"/>
        <end position="25"/>
    </location>
</feature>
<reference evidence="2 3" key="1">
    <citation type="submission" date="2020-08" db="EMBL/GenBank/DDBJ databases">
        <title>Genomic Encyclopedia of Type Strains, Phase IV (KMG-IV): sequencing the most valuable type-strain genomes for metagenomic binning, comparative biology and taxonomic classification.</title>
        <authorList>
            <person name="Goeker M."/>
        </authorList>
    </citation>
    <scope>NUCLEOTIDE SEQUENCE [LARGE SCALE GENOMIC DNA]</scope>
    <source>
        <strain evidence="2 3">DSM 29348</strain>
    </source>
</reference>
<evidence type="ECO:0000313" key="2">
    <source>
        <dbReference type="EMBL" id="MBB3982551.1"/>
    </source>
</evidence>
<dbReference type="Proteomes" id="UP000552757">
    <property type="component" value="Unassembled WGS sequence"/>
</dbReference>
<organism evidence="2 3">
    <name type="scientific">Sphingobium fontiphilum</name>
    <dbReference type="NCBI Taxonomy" id="944425"/>
    <lineage>
        <taxon>Bacteria</taxon>
        <taxon>Pseudomonadati</taxon>
        <taxon>Pseudomonadota</taxon>
        <taxon>Alphaproteobacteria</taxon>
        <taxon>Sphingomonadales</taxon>
        <taxon>Sphingomonadaceae</taxon>
        <taxon>Sphingobium</taxon>
    </lineage>
</organism>
<comment type="caution">
    <text evidence="2">The sequence shown here is derived from an EMBL/GenBank/DDBJ whole genome shotgun (WGS) entry which is preliminary data.</text>
</comment>
<sequence>MDVDGHEGGATPKDPVASIGGQLPHLSTGNRAALRRIFLTRSADADGVVMGLLSAAEVPEAEWRGPASLKRWRLIAHVAATLSGTAGVNPHSPMRPLGQALQAAGFSENRLMRLTTARGPALIDQIVHAARYLAQAGQVQIDLRTVRALVSDRADIAEDARLRIARDYYSAAYKAKEKP</sequence>
<keyword evidence="3" id="KW-1185">Reference proteome</keyword>
<dbReference type="Gene3D" id="1.10.520.40">
    <property type="entry name" value="CRISPR-associated protein Cse2"/>
    <property type="match status" value="1"/>
</dbReference>
<dbReference type="EMBL" id="JACIEB010000005">
    <property type="protein sequence ID" value="MBB3982551.1"/>
    <property type="molecule type" value="Genomic_DNA"/>
</dbReference>
<dbReference type="InterPro" id="IPR013382">
    <property type="entry name" value="CRISPR-assoc_prot_Cse2"/>
</dbReference>
<protein>
    <submittedName>
        <fullName evidence="2">CRISPR type I-E-associated protein CasB/Cse2</fullName>
    </submittedName>
</protein>
<dbReference type="NCBIfam" id="TIGR02548">
    <property type="entry name" value="casB_cse2"/>
    <property type="match status" value="1"/>
</dbReference>
<evidence type="ECO:0000313" key="3">
    <source>
        <dbReference type="Proteomes" id="UP000552757"/>
    </source>
</evidence>
<dbReference type="RefSeq" id="WP_183955635.1">
    <property type="nucleotide sequence ID" value="NZ_JACIEB010000005.1"/>
</dbReference>
<dbReference type="AlphaFoldDB" id="A0A7W6DFY3"/>
<gene>
    <name evidence="2" type="ORF">GGR44_002217</name>
</gene>
<accession>A0A7W6DFY3</accession>
<name>A0A7W6DFY3_9SPHN</name>
<evidence type="ECO:0000256" key="1">
    <source>
        <dbReference type="SAM" id="MobiDB-lite"/>
    </source>
</evidence>
<dbReference type="InterPro" id="IPR038287">
    <property type="entry name" value="Cse2_sf"/>
</dbReference>
<proteinExistence type="predicted"/>
<dbReference type="Pfam" id="PF09485">
    <property type="entry name" value="CRISPR_Cse2"/>
    <property type="match status" value="1"/>
</dbReference>